<dbReference type="Gene3D" id="3.40.50.720">
    <property type="entry name" value="NAD(P)-binding Rossmann-like Domain"/>
    <property type="match status" value="1"/>
</dbReference>
<dbReference type="InterPro" id="IPR052184">
    <property type="entry name" value="SDR_enzymes"/>
</dbReference>
<dbReference type="PRINTS" id="PR00081">
    <property type="entry name" value="GDHRDH"/>
</dbReference>
<dbReference type="InParanoid" id="A0A1J7JEX1"/>
<dbReference type="SUPFAM" id="SSF51735">
    <property type="entry name" value="NAD(P)-binding Rossmann-fold domains"/>
    <property type="match status" value="1"/>
</dbReference>
<gene>
    <name evidence="1" type="ORF">CONLIGDRAFT_451195</name>
</gene>
<evidence type="ECO:0000313" key="2">
    <source>
        <dbReference type="Proteomes" id="UP000182658"/>
    </source>
</evidence>
<dbReference type="Proteomes" id="UP000182658">
    <property type="component" value="Unassembled WGS sequence"/>
</dbReference>
<dbReference type="EMBL" id="KV875099">
    <property type="protein sequence ID" value="OIW27804.1"/>
    <property type="molecule type" value="Genomic_DNA"/>
</dbReference>
<accession>A0A1J7JEX1</accession>
<dbReference type="InterPro" id="IPR036291">
    <property type="entry name" value="NAD(P)-bd_dom_sf"/>
</dbReference>
<dbReference type="AlphaFoldDB" id="A0A1J7JEX1"/>
<dbReference type="GO" id="GO:0016616">
    <property type="term" value="F:oxidoreductase activity, acting on the CH-OH group of donors, NAD or NADP as acceptor"/>
    <property type="evidence" value="ECO:0007669"/>
    <property type="project" value="TreeGrafter"/>
</dbReference>
<dbReference type="InterPro" id="IPR002347">
    <property type="entry name" value="SDR_fam"/>
</dbReference>
<organism evidence="1 2">
    <name type="scientific">Coniochaeta ligniaria NRRL 30616</name>
    <dbReference type="NCBI Taxonomy" id="1408157"/>
    <lineage>
        <taxon>Eukaryota</taxon>
        <taxon>Fungi</taxon>
        <taxon>Dikarya</taxon>
        <taxon>Ascomycota</taxon>
        <taxon>Pezizomycotina</taxon>
        <taxon>Sordariomycetes</taxon>
        <taxon>Sordariomycetidae</taxon>
        <taxon>Coniochaetales</taxon>
        <taxon>Coniochaetaceae</taxon>
        <taxon>Coniochaeta</taxon>
    </lineage>
</organism>
<protein>
    <submittedName>
        <fullName evidence="1">NAD(P)-binding protein</fullName>
    </submittedName>
</protein>
<keyword evidence="2" id="KW-1185">Reference proteome</keyword>
<dbReference type="PANTHER" id="PTHR45458">
    <property type="entry name" value="SHORT-CHAIN DEHYDROGENASE/REDUCTASE SDR"/>
    <property type="match status" value="1"/>
</dbReference>
<proteinExistence type="predicted"/>
<reference evidence="1 2" key="1">
    <citation type="submission" date="2016-10" db="EMBL/GenBank/DDBJ databases">
        <title>Draft genome sequence of Coniochaeta ligniaria NRRL30616, a lignocellulolytic fungus for bioabatement of inhibitors in plant biomass hydrolysates.</title>
        <authorList>
            <consortium name="DOE Joint Genome Institute"/>
            <person name="Jimenez D.J."/>
            <person name="Hector R.E."/>
            <person name="Riley R."/>
            <person name="Sun H."/>
            <person name="Grigoriev I.V."/>
            <person name="Van Elsas J.D."/>
            <person name="Nichols N.N."/>
        </authorList>
    </citation>
    <scope>NUCLEOTIDE SEQUENCE [LARGE SCALE GENOMIC DNA]</scope>
    <source>
        <strain evidence="1 2">NRRL 30616</strain>
    </source>
</reference>
<name>A0A1J7JEX1_9PEZI</name>
<dbReference type="OrthoDB" id="7289984at2759"/>
<sequence>MPSYLVTGANRGIGLAFVRRLSENKDNIVVGFVRTQPAADSIQDLAGRDNLHWVHGELEDRESINAAVPKVSAITGGKLDVLIANAGIVSKWSPFDGLTELVKQDPAKVEEELLTLYRVNCLAQIFLISAFIPLIKAGTLKKVVGISTGFTVIDLAAEYGLYQAPLYSISKAAFNMAIAKLYAEHKDDGVLIMATEPGVVDTGMAPDLSDPEVGAKAMRMFQLFDQYAPHFKGPVTPDEAVGQVLDVVEKATFERNGGKLISHFGNEQWL</sequence>
<evidence type="ECO:0000313" key="1">
    <source>
        <dbReference type="EMBL" id="OIW27804.1"/>
    </source>
</evidence>
<dbReference type="PANTHER" id="PTHR45458:SF3">
    <property type="entry name" value="CHAIN DEHYDROGENASE (ATSC), PUTATIVE-RELATED"/>
    <property type="match status" value="1"/>
</dbReference>
<dbReference type="Pfam" id="PF00106">
    <property type="entry name" value="adh_short"/>
    <property type="match status" value="1"/>
</dbReference>